<dbReference type="PROSITE" id="PS50910">
    <property type="entry name" value="HEPN"/>
    <property type="match status" value="1"/>
</dbReference>
<organism evidence="3 4">
    <name type="scientific">Anaerotruncus colihominis</name>
    <dbReference type="NCBI Taxonomy" id="169435"/>
    <lineage>
        <taxon>Bacteria</taxon>
        <taxon>Bacillati</taxon>
        <taxon>Bacillota</taxon>
        <taxon>Clostridia</taxon>
        <taxon>Eubacteriales</taxon>
        <taxon>Oscillospiraceae</taxon>
        <taxon>Anaerotruncus</taxon>
    </lineage>
</organism>
<dbReference type="Pfam" id="PF05168">
    <property type="entry name" value="HEPN"/>
    <property type="match status" value="1"/>
</dbReference>
<evidence type="ECO:0000256" key="1">
    <source>
        <dbReference type="ARBA" id="ARBA00038248"/>
    </source>
</evidence>
<comment type="similarity">
    <text evidence="1">Belongs to the UPF0332 family.</text>
</comment>
<feature type="domain" description="HEPN" evidence="2">
    <location>
        <begin position="14"/>
        <end position="64"/>
    </location>
</feature>
<sequence>MYSEEQKDLCLYRLSKAERYLTDARRTLEMGMYDTAANRSYYVIFHAARAVLALDGLDFRNIQE</sequence>
<reference evidence="3 4" key="1">
    <citation type="submission" date="2018-08" db="EMBL/GenBank/DDBJ databases">
        <title>Murine metabolic-syndrome-specific gut microbial biobank.</title>
        <authorList>
            <person name="Liu C."/>
        </authorList>
    </citation>
    <scope>NUCLEOTIDE SEQUENCE [LARGE SCALE GENOMIC DNA]</scope>
    <source>
        <strain evidence="3 4">28</strain>
    </source>
</reference>
<dbReference type="Gene3D" id="1.20.120.330">
    <property type="entry name" value="Nucleotidyltransferases domain 2"/>
    <property type="match status" value="1"/>
</dbReference>
<protein>
    <submittedName>
        <fullName evidence="3">HEPN domain-containing protein</fullName>
    </submittedName>
</protein>
<gene>
    <name evidence="3" type="ORF">D0435_00975</name>
</gene>
<proteinExistence type="inferred from homology"/>
<evidence type="ECO:0000259" key="2">
    <source>
        <dbReference type="PROSITE" id="PS50910"/>
    </source>
</evidence>
<accession>A0A845QH89</accession>
<comment type="caution">
    <text evidence="3">The sequence shown here is derived from an EMBL/GenBank/DDBJ whole genome shotgun (WGS) entry which is preliminary data.</text>
</comment>
<evidence type="ECO:0000313" key="3">
    <source>
        <dbReference type="EMBL" id="NBH60245.1"/>
    </source>
</evidence>
<dbReference type="InterPro" id="IPR052226">
    <property type="entry name" value="UPF0332_toxin"/>
</dbReference>
<keyword evidence="4" id="KW-1185">Reference proteome</keyword>
<dbReference type="InterPro" id="IPR007842">
    <property type="entry name" value="HEPN_dom"/>
</dbReference>
<dbReference type="PANTHER" id="PTHR36565">
    <property type="entry name" value="UPF0332 PROTEIN TM_1000"/>
    <property type="match status" value="1"/>
</dbReference>
<dbReference type="AlphaFoldDB" id="A0A845QH89"/>
<dbReference type="Proteomes" id="UP000446866">
    <property type="component" value="Unassembled WGS sequence"/>
</dbReference>
<dbReference type="EMBL" id="QXWK01000001">
    <property type="protein sequence ID" value="NBH60245.1"/>
    <property type="molecule type" value="Genomic_DNA"/>
</dbReference>
<dbReference type="PANTHER" id="PTHR36565:SF5">
    <property type="entry name" value="TOXIN MJ0605-RELATED"/>
    <property type="match status" value="1"/>
</dbReference>
<evidence type="ECO:0000313" key="4">
    <source>
        <dbReference type="Proteomes" id="UP000446866"/>
    </source>
</evidence>
<name>A0A845QH89_9FIRM</name>